<evidence type="ECO:0000313" key="3">
    <source>
        <dbReference type="EMBL" id="GMH61050.1"/>
    </source>
</evidence>
<evidence type="ECO:0000313" key="4">
    <source>
        <dbReference type="Proteomes" id="UP001165085"/>
    </source>
</evidence>
<feature type="transmembrane region" description="Helical" evidence="1">
    <location>
        <begin position="286"/>
        <end position="304"/>
    </location>
</feature>
<feature type="transmembrane region" description="Helical" evidence="1">
    <location>
        <begin position="254"/>
        <end position="274"/>
    </location>
</feature>
<dbReference type="OrthoDB" id="200948at2759"/>
<sequence>MAVISRSEPVTSSDDVSNALKLQICPAPLSWLSIAVKSFKIMTTFVNPDVSAPEGTPMVTGMCKTYSFHVKRLLAECAVSEEIVKLKKEKETFDKRKEIETALKTLKNNFEKEKNTKEGAGSMEEQILKDGGEEGDIFHPIKLLNKIEFLADMVLGPMNNALISPATRKKLKKDYDIAMMDAKFTLGYVQPNAAKWHTKRRHEMMNKYKEEIRDLHKQSDHLVTLITVLVISLGQIAVAKYVAGKYGFSIDMTLASTVGAFFCFGFQSLNHILMHSTMNYWVKMPLALLASSCSPLPWFSYYIAGGHARHHMNAGSETDIDREALFWIWEKVPIRQLDTPLGAVLWLSAAALFLPLAYMYSMFTCAYYNWKQNKVEMAHFVTESTLTCVVFWYCGGGWSSSLYLVFSGAFSMGFLGHPYLGFWLLQHLCVYDPASPTSAQPTVSYYGDTLWNYLNYNILLHVEHHDFSKIPWHKVHTLRKIAPEYYTDLKYSTSITELMSFWIFSKGKKMDFCCEHVFGQDYVRHV</sequence>
<accession>A0A9W7A170</accession>
<protein>
    <recommendedName>
        <fullName evidence="2">Fatty acid desaturase domain-containing protein</fullName>
    </recommendedName>
</protein>
<reference evidence="4" key="1">
    <citation type="journal article" date="2023" name="Commun. Biol.">
        <title>Genome analysis of Parmales, the sister group of diatoms, reveals the evolutionary specialization of diatoms from phago-mixotrophs to photoautotrophs.</title>
        <authorList>
            <person name="Ban H."/>
            <person name="Sato S."/>
            <person name="Yoshikawa S."/>
            <person name="Yamada K."/>
            <person name="Nakamura Y."/>
            <person name="Ichinomiya M."/>
            <person name="Sato N."/>
            <person name="Blanc-Mathieu R."/>
            <person name="Endo H."/>
            <person name="Kuwata A."/>
            <person name="Ogata H."/>
        </authorList>
    </citation>
    <scope>NUCLEOTIDE SEQUENCE [LARGE SCALE GENOMIC DNA]</scope>
    <source>
        <strain evidence="4">NIES 3701</strain>
    </source>
</reference>
<dbReference type="EMBL" id="BRXY01000069">
    <property type="protein sequence ID" value="GMH61050.1"/>
    <property type="molecule type" value="Genomic_DNA"/>
</dbReference>
<dbReference type="AlphaFoldDB" id="A0A9W7A170"/>
<dbReference type="GO" id="GO:0016020">
    <property type="term" value="C:membrane"/>
    <property type="evidence" value="ECO:0007669"/>
    <property type="project" value="GOC"/>
</dbReference>
<keyword evidence="4" id="KW-1185">Reference proteome</keyword>
<gene>
    <name evidence="3" type="ORF">TrST_g369</name>
</gene>
<keyword evidence="1" id="KW-0812">Transmembrane</keyword>
<evidence type="ECO:0000259" key="2">
    <source>
        <dbReference type="Pfam" id="PF00487"/>
    </source>
</evidence>
<proteinExistence type="predicted"/>
<organism evidence="3 4">
    <name type="scientific">Triparma strigata</name>
    <dbReference type="NCBI Taxonomy" id="1606541"/>
    <lineage>
        <taxon>Eukaryota</taxon>
        <taxon>Sar</taxon>
        <taxon>Stramenopiles</taxon>
        <taxon>Ochrophyta</taxon>
        <taxon>Bolidophyceae</taxon>
        <taxon>Parmales</taxon>
        <taxon>Triparmaceae</taxon>
        <taxon>Triparma</taxon>
    </lineage>
</organism>
<dbReference type="PANTHER" id="PTHR12879">
    <property type="entry name" value="SPHINGOLIPID DELTA 4 DESATURASE/C-4 HYDROXYLASE PROTEIN DES2"/>
    <property type="match status" value="1"/>
</dbReference>
<feature type="domain" description="Fatty acid desaturase" evidence="2">
    <location>
        <begin position="255"/>
        <end position="487"/>
    </location>
</feature>
<dbReference type="Pfam" id="PF00487">
    <property type="entry name" value="FA_desaturase"/>
    <property type="match status" value="1"/>
</dbReference>
<evidence type="ECO:0000256" key="1">
    <source>
        <dbReference type="SAM" id="Phobius"/>
    </source>
</evidence>
<feature type="transmembrane region" description="Helical" evidence="1">
    <location>
        <begin position="222"/>
        <end position="242"/>
    </location>
</feature>
<keyword evidence="1" id="KW-0472">Membrane</keyword>
<feature type="transmembrane region" description="Helical" evidence="1">
    <location>
        <begin position="343"/>
        <end position="368"/>
    </location>
</feature>
<dbReference type="GO" id="GO:0046513">
    <property type="term" value="P:ceramide biosynthetic process"/>
    <property type="evidence" value="ECO:0007669"/>
    <property type="project" value="TreeGrafter"/>
</dbReference>
<dbReference type="Proteomes" id="UP001165085">
    <property type="component" value="Unassembled WGS sequence"/>
</dbReference>
<comment type="caution">
    <text evidence="3">The sequence shown here is derived from an EMBL/GenBank/DDBJ whole genome shotgun (WGS) entry which is preliminary data.</text>
</comment>
<name>A0A9W7A170_9STRA</name>
<dbReference type="PANTHER" id="PTHR12879:SF8">
    <property type="entry name" value="SPHINGOLIPID DELTA(4)-DESATURASE DES1"/>
    <property type="match status" value="1"/>
</dbReference>
<dbReference type="InterPro" id="IPR005804">
    <property type="entry name" value="FA_desaturase_dom"/>
</dbReference>
<keyword evidence="1" id="KW-1133">Transmembrane helix</keyword>
<dbReference type="GO" id="GO:0042284">
    <property type="term" value="F:sphingolipid delta-4 desaturase activity"/>
    <property type="evidence" value="ECO:0007669"/>
    <property type="project" value="TreeGrafter"/>
</dbReference>